<gene>
    <name evidence="2" type="ORF">XAT740_LOCUS42058</name>
</gene>
<evidence type="ECO:0000313" key="2">
    <source>
        <dbReference type="EMBL" id="CAF1539304.1"/>
    </source>
</evidence>
<dbReference type="EMBL" id="CAJNOR010004994">
    <property type="protein sequence ID" value="CAF1539304.1"/>
    <property type="molecule type" value="Genomic_DNA"/>
</dbReference>
<sequence>MRLSIGFVFLVVAIAFAQSKPVHNGLADFSSIANQFASQNNVPNQFVPSNVQAILAQIAQFLAPFKPSANGARTASALVSSGEDQSIEALINQLAQEIENDHNNALAAHEQITAAAQQIFDAIHASFGSRRSIASGEDQSIEALINQLAQEIENDHNNALAAHEQITAAAQQIFDAIHASFGSRRGVRSAQIQSVVTLANQLAQQVASGQISAVDAQQQITAAVQQVFGSNN</sequence>
<reference evidence="2" key="1">
    <citation type="submission" date="2021-02" db="EMBL/GenBank/DDBJ databases">
        <authorList>
            <person name="Nowell W R."/>
        </authorList>
    </citation>
    <scope>NUCLEOTIDE SEQUENCE</scope>
</reference>
<protein>
    <submittedName>
        <fullName evidence="2">Uncharacterized protein</fullName>
    </submittedName>
</protein>
<comment type="caution">
    <text evidence="2">The sequence shown here is derived from an EMBL/GenBank/DDBJ whole genome shotgun (WGS) entry which is preliminary data.</text>
</comment>
<evidence type="ECO:0000256" key="1">
    <source>
        <dbReference type="SAM" id="SignalP"/>
    </source>
</evidence>
<dbReference type="AlphaFoldDB" id="A0A815VS28"/>
<feature type="signal peptide" evidence="1">
    <location>
        <begin position="1"/>
        <end position="19"/>
    </location>
</feature>
<dbReference type="Proteomes" id="UP000663828">
    <property type="component" value="Unassembled WGS sequence"/>
</dbReference>
<keyword evidence="1" id="KW-0732">Signal</keyword>
<accession>A0A815VS28</accession>
<name>A0A815VS28_ADIRI</name>
<organism evidence="2 3">
    <name type="scientific">Adineta ricciae</name>
    <name type="common">Rotifer</name>
    <dbReference type="NCBI Taxonomy" id="249248"/>
    <lineage>
        <taxon>Eukaryota</taxon>
        <taxon>Metazoa</taxon>
        <taxon>Spiralia</taxon>
        <taxon>Gnathifera</taxon>
        <taxon>Rotifera</taxon>
        <taxon>Eurotatoria</taxon>
        <taxon>Bdelloidea</taxon>
        <taxon>Adinetida</taxon>
        <taxon>Adinetidae</taxon>
        <taxon>Adineta</taxon>
    </lineage>
</organism>
<proteinExistence type="predicted"/>
<keyword evidence="3" id="KW-1185">Reference proteome</keyword>
<feature type="chain" id="PRO_5032267781" evidence="1">
    <location>
        <begin position="20"/>
        <end position="232"/>
    </location>
</feature>
<evidence type="ECO:0000313" key="3">
    <source>
        <dbReference type="Proteomes" id="UP000663828"/>
    </source>
</evidence>